<sequence>MLIASKLLGIQLTVIYGNRNRLKTKELGKNAINSAPEGSYIILVNEQKTGYPLASEALKKGLKVVFAYNPLVSSDPDDATLGTPRQPYQNYIGAVIPDNIQAGELIAQSLMNAATTIAPNEPWGIIGLGGLTATPAGADRLAGLQRSLTGRSNFYPAPNHRNRLVRSRCRPPGFGFA</sequence>
<proteinExistence type="predicted"/>
<evidence type="ECO:0000313" key="2">
    <source>
        <dbReference type="Proteomes" id="UP000033774"/>
    </source>
</evidence>
<dbReference type="InterPro" id="IPR028082">
    <property type="entry name" value="Peripla_BP_I"/>
</dbReference>
<comment type="caution">
    <text evidence="1">The sequence shown here is derived from an EMBL/GenBank/DDBJ whole genome shotgun (WGS) entry which is preliminary data.</text>
</comment>
<accession>A0A0F3IR04</accession>
<keyword evidence="2" id="KW-1185">Reference proteome</keyword>
<dbReference type="Gene3D" id="3.40.50.2300">
    <property type="match status" value="2"/>
</dbReference>
<evidence type="ECO:0008006" key="3">
    <source>
        <dbReference type="Google" id="ProtNLM"/>
    </source>
</evidence>
<name>A0A0F3IR04_9PROT</name>
<organism evidence="1 2">
    <name type="scientific">Elstera litoralis</name>
    <dbReference type="NCBI Taxonomy" id="552518"/>
    <lineage>
        <taxon>Bacteria</taxon>
        <taxon>Pseudomonadati</taxon>
        <taxon>Pseudomonadota</taxon>
        <taxon>Alphaproteobacteria</taxon>
        <taxon>Rhodospirillales</taxon>
        <taxon>Rhodospirillaceae</taxon>
        <taxon>Elstera</taxon>
    </lineage>
</organism>
<dbReference type="EMBL" id="LAJY01000773">
    <property type="protein sequence ID" value="KJV08039.1"/>
    <property type="molecule type" value="Genomic_DNA"/>
</dbReference>
<dbReference type="Proteomes" id="UP000033774">
    <property type="component" value="Unassembled WGS sequence"/>
</dbReference>
<gene>
    <name evidence="1" type="ORF">VZ95_19695</name>
</gene>
<reference evidence="1 2" key="1">
    <citation type="submission" date="2015-03" db="EMBL/GenBank/DDBJ databases">
        <title>Draft genome sequence of Elstera litoralis.</title>
        <authorList>
            <person name="Rahalkar M.C."/>
            <person name="Dhakephalkar P.K."/>
            <person name="Pore S.D."/>
            <person name="Arora P."/>
            <person name="Kapse N.G."/>
            <person name="Pandit P.S."/>
        </authorList>
    </citation>
    <scope>NUCLEOTIDE SEQUENCE [LARGE SCALE GENOMIC DNA]</scope>
    <source>
        <strain evidence="1 2">Dia-1</strain>
    </source>
</reference>
<dbReference type="SUPFAM" id="SSF53822">
    <property type="entry name" value="Periplasmic binding protein-like I"/>
    <property type="match status" value="1"/>
</dbReference>
<protein>
    <recommendedName>
        <fullName evidence="3">Periplasmic binding protein domain-containing protein</fullName>
    </recommendedName>
</protein>
<evidence type="ECO:0000313" key="1">
    <source>
        <dbReference type="EMBL" id="KJV08039.1"/>
    </source>
</evidence>
<dbReference type="AlphaFoldDB" id="A0A0F3IR04"/>